<dbReference type="PANTHER" id="PTHR28511">
    <property type="entry name" value="ENDONUCLEASE V"/>
    <property type="match status" value="1"/>
</dbReference>
<dbReference type="GO" id="GO:0006281">
    <property type="term" value="P:DNA repair"/>
    <property type="evidence" value="ECO:0007669"/>
    <property type="project" value="InterPro"/>
</dbReference>
<dbReference type="Gene3D" id="3.30.2170.10">
    <property type="entry name" value="archaeoglobus fulgidus dsm 4304 superfamily"/>
    <property type="match status" value="1"/>
</dbReference>
<dbReference type="CDD" id="cd06559">
    <property type="entry name" value="Endonuclease_V"/>
    <property type="match status" value="1"/>
</dbReference>
<evidence type="ECO:0000256" key="4">
    <source>
        <dbReference type="ARBA" id="ARBA00022759"/>
    </source>
</evidence>
<proteinExistence type="predicted"/>
<organism evidence="6 7">
    <name type="scientific">Papaver somniferum</name>
    <name type="common">Opium poppy</name>
    <dbReference type="NCBI Taxonomy" id="3469"/>
    <lineage>
        <taxon>Eukaryota</taxon>
        <taxon>Viridiplantae</taxon>
        <taxon>Streptophyta</taxon>
        <taxon>Embryophyta</taxon>
        <taxon>Tracheophyta</taxon>
        <taxon>Spermatophyta</taxon>
        <taxon>Magnoliopsida</taxon>
        <taxon>Ranunculales</taxon>
        <taxon>Papaveraceae</taxon>
        <taxon>Papaveroideae</taxon>
        <taxon>Papaver</taxon>
    </lineage>
</organism>
<dbReference type="FunFam" id="3.30.2170.10:FF:000005">
    <property type="entry name" value="Predicted protein"/>
    <property type="match status" value="1"/>
</dbReference>
<dbReference type="GO" id="GO:0016891">
    <property type="term" value="F:RNA endonuclease activity producing 5'-phosphomonoesters, hydrolytic mechanism"/>
    <property type="evidence" value="ECO:0007669"/>
    <property type="project" value="TreeGrafter"/>
</dbReference>
<keyword evidence="4" id="KW-0255">Endonuclease</keyword>
<dbReference type="Proteomes" id="UP000316621">
    <property type="component" value="Chromosome 3"/>
</dbReference>
<dbReference type="STRING" id="3469.A0A4Y7J9T2"/>
<evidence type="ECO:0000313" key="7">
    <source>
        <dbReference type="Proteomes" id="UP000316621"/>
    </source>
</evidence>
<keyword evidence="5" id="KW-0378">Hydrolase</keyword>
<accession>A0A4Y7J9T2</accession>
<gene>
    <name evidence="6" type="ORF">C5167_015664</name>
</gene>
<evidence type="ECO:0000256" key="1">
    <source>
        <dbReference type="ARBA" id="ARBA00004496"/>
    </source>
</evidence>
<sequence length="300" mass="33916">MEEETSTSSSSDDQTFDTGSWIIAQDLLKRRLILEDNFTWIIPTTTTTKSSSQFFVKEDDDIDSNELIRYVGGVDLSFSKDDSSIACASIVVLDLLQIKNDGCFQVVYEDYKIVHLQIPYIPGFLAFREAPVLLELLEKMKHECSPFYPQCLMVDGNGLLHPRGNWRRCIEFFHFVMNSLRFGLACFLGVTADIPTIGIGKNLHHVDGLTQSGVREFLEAEENCSKDLITLTGCSGRIWGAALRSTNDSLKPIYVSIGHRISLESAIKLVRFTCKYRVPEPVRQADIRSRNFLQKNQGIM</sequence>
<name>A0A4Y7J9T2_PAPSO</name>
<keyword evidence="2" id="KW-0963">Cytoplasm</keyword>
<dbReference type="GO" id="GO:0003727">
    <property type="term" value="F:single-stranded RNA binding"/>
    <property type="evidence" value="ECO:0007669"/>
    <property type="project" value="TreeGrafter"/>
</dbReference>
<dbReference type="PANTHER" id="PTHR28511:SF1">
    <property type="entry name" value="ENDONUCLEASE V"/>
    <property type="match status" value="1"/>
</dbReference>
<dbReference type="Pfam" id="PF04493">
    <property type="entry name" value="Endonuclease_5"/>
    <property type="match status" value="2"/>
</dbReference>
<protein>
    <recommendedName>
        <fullName evidence="8">Endonuclease V</fullName>
    </recommendedName>
</protein>
<dbReference type="GO" id="GO:0005737">
    <property type="term" value="C:cytoplasm"/>
    <property type="evidence" value="ECO:0007669"/>
    <property type="project" value="UniProtKB-SubCell"/>
</dbReference>
<dbReference type="Gramene" id="RZC56820">
    <property type="protein sequence ID" value="RZC56820"/>
    <property type="gene ID" value="C5167_015664"/>
</dbReference>
<dbReference type="OMA" id="NACAHTL"/>
<dbReference type="GO" id="GO:0005730">
    <property type="term" value="C:nucleolus"/>
    <property type="evidence" value="ECO:0007669"/>
    <property type="project" value="TreeGrafter"/>
</dbReference>
<evidence type="ECO:0008006" key="8">
    <source>
        <dbReference type="Google" id="ProtNLM"/>
    </source>
</evidence>
<keyword evidence="7" id="KW-1185">Reference proteome</keyword>
<evidence type="ECO:0000256" key="2">
    <source>
        <dbReference type="ARBA" id="ARBA00022490"/>
    </source>
</evidence>
<keyword evidence="3" id="KW-0540">Nuclease</keyword>
<evidence type="ECO:0000256" key="5">
    <source>
        <dbReference type="ARBA" id="ARBA00022801"/>
    </source>
</evidence>
<comment type="subcellular location">
    <subcellularLocation>
        <location evidence="1">Cytoplasm</location>
    </subcellularLocation>
</comment>
<dbReference type="AlphaFoldDB" id="A0A4Y7J9T2"/>
<dbReference type="InterPro" id="IPR007581">
    <property type="entry name" value="Endonuclease-V"/>
</dbReference>
<evidence type="ECO:0000256" key="3">
    <source>
        <dbReference type="ARBA" id="ARBA00022722"/>
    </source>
</evidence>
<dbReference type="EMBL" id="CM010717">
    <property type="protein sequence ID" value="RZC56820.1"/>
    <property type="molecule type" value="Genomic_DNA"/>
</dbReference>
<evidence type="ECO:0000313" key="6">
    <source>
        <dbReference type="EMBL" id="RZC56820.1"/>
    </source>
</evidence>
<reference evidence="6 7" key="1">
    <citation type="journal article" date="2018" name="Science">
        <title>The opium poppy genome and morphinan production.</title>
        <authorList>
            <person name="Guo L."/>
            <person name="Winzer T."/>
            <person name="Yang X."/>
            <person name="Li Y."/>
            <person name="Ning Z."/>
            <person name="He Z."/>
            <person name="Teodor R."/>
            <person name="Lu Y."/>
            <person name="Bowser T.A."/>
            <person name="Graham I.A."/>
            <person name="Ye K."/>
        </authorList>
    </citation>
    <scope>NUCLEOTIDE SEQUENCE [LARGE SCALE GENOMIC DNA]</scope>
    <source>
        <strain evidence="7">cv. HN1</strain>
        <tissue evidence="6">Leaves</tissue>
    </source>
</reference>